<evidence type="ECO:0000313" key="2">
    <source>
        <dbReference type="EMBL" id="PNR39479.1"/>
    </source>
</evidence>
<dbReference type="KEGG" id="ppp:112292810"/>
<dbReference type="RefSeq" id="XP_024397409.1">
    <property type="nucleotide sequence ID" value="XM_024541641.2"/>
</dbReference>
<dbReference type="Gramene" id="Pp3c15_14660V3.6">
    <property type="protein sequence ID" value="Pp3c15_14660V3.6"/>
    <property type="gene ID" value="Pp3c15_14660"/>
</dbReference>
<dbReference type="EnsemblPlants" id="Pp3c15_14660V3.4">
    <property type="protein sequence ID" value="Pp3c15_14660V3.4"/>
    <property type="gene ID" value="Pp3c15_14660"/>
</dbReference>
<dbReference type="Gramene" id="Pp3c15_14660V3.1">
    <property type="protein sequence ID" value="Pp3c15_14660V3.1"/>
    <property type="gene ID" value="Pp3c15_14660"/>
</dbReference>
<reference evidence="2 4" key="1">
    <citation type="journal article" date="2008" name="Science">
        <title>The Physcomitrella genome reveals evolutionary insights into the conquest of land by plants.</title>
        <authorList>
            <person name="Rensing S."/>
            <person name="Lang D."/>
            <person name="Zimmer A."/>
            <person name="Terry A."/>
            <person name="Salamov A."/>
            <person name="Shapiro H."/>
            <person name="Nishiyama T."/>
            <person name="Perroud P.-F."/>
            <person name="Lindquist E."/>
            <person name="Kamisugi Y."/>
            <person name="Tanahashi T."/>
            <person name="Sakakibara K."/>
            <person name="Fujita T."/>
            <person name="Oishi K."/>
            <person name="Shin-I T."/>
            <person name="Kuroki Y."/>
            <person name="Toyoda A."/>
            <person name="Suzuki Y."/>
            <person name="Hashimoto A."/>
            <person name="Yamaguchi K."/>
            <person name="Sugano A."/>
            <person name="Kohara Y."/>
            <person name="Fujiyama A."/>
            <person name="Anterola A."/>
            <person name="Aoki S."/>
            <person name="Ashton N."/>
            <person name="Barbazuk W.B."/>
            <person name="Barker E."/>
            <person name="Bennetzen J."/>
            <person name="Bezanilla M."/>
            <person name="Blankenship R."/>
            <person name="Cho S.H."/>
            <person name="Dutcher S."/>
            <person name="Estelle M."/>
            <person name="Fawcett J.A."/>
            <person name="Gundlach H."/>
            <person name="Hanada K."/>
            <person name="Heyl A."/>
            <person name="Hicks K.A."/>
            <person name="Hugh J."/>
            <person name="Lohr M."/>
            <person name="Mayer K."/>
            <person name="Melkozernov A."/>
            <person name="Murata T."/>
            <person name="Nelson D."/>
            <person name="Pils B."/>
            <person name="Prigge M."/>
            <person name="Reiss B."/>
            <person name="Renner T."/>
            <person name="Rombauts S."/>
            <person name="Rushton P."/>
            <person name="Sanderfoot A."/>
            <person name="Schween G."/>
            <person name="Shiu S.-H."/>
            <person name="Stueber K."/>
            <person name="Theodoulou F.L."/>
            <person name="Tu H."/>
            <person name="Van de Peer Y."/>
            <person name="Verrier P.J."/>
            <person name="Waters E."/>
            <person name="Wood A."/>
            <person name="Yang L."/>
            <person name="Cove D."/>
            <person name="Cuming A."/>
            <person name="Hasebe M."/>
            <person name="Lucas S."/>
            <person name="Mishler D.B."/>
            <person name="Reski R."/>
            <person name="Grigoriev I."/>
            <person name="Quatrano R.S."/>
            <person name="Boore J.L."/>
        </authorList>
    </citation>
    <scope>NUCLEOTIDE SEQUENCE [LARGE SCALE GENOMIC DNA]</scope>
    <source>
        <strain evidence="3 4">cv. Gransden 2004</strain>
    </source>
</reference>
<gene>
    <name evidence="3" type="primary">LOC112292810</name>
    <name evidence="2" type="ORF">PHYPA_019757</name>
</gene>
<name>A0A2K1JD81_PHYPA</name>
<dbReference type="PANTHER" id="PTHR33704:SF1">
    <property type="entry name" value="PROTEIN HEAT INTOLERANT 4-RELATED"/>
    <property type="match status" value="1"/>
</dbReference>
<reference evidence="3" key="3">
    <citation type="submission" date="2020-12" db="UniProtKB">
        <authorList>
            <consortium name="EnsemblPlants"/>
        </authorList>
    </citation>
    <scope>IDENTIFICATION</scope>
</reference>
<dbReference type="Gramene" id="Pp3c15_14660V3.5">
    <property type="protein sequence ID" value="Pp3c15_14660V3.5"/>
    <property type="gene ID" value="Pp3c15_14660"/>
</dbReference>
<dbReference type="EMBL" id="ABEU02000015">
    <property type="protein sequence ID" value="PNR39479.1"/>
    <property type="molecule type" value="Genomic_DNA"/>
</dbReference>
<dbReference type="EnsemblPlants" id="Pp3c15_14660V3.5">
    <property type="protein sequence ID" value="Pp3c15_14660V3.5"/>
    <property type="gene ID" value="Pp3c15_14660"/>
</dbReference>
<dbReference type="EnsemblPlants" id="Pp3c15_14660V3.1">
    <property type="protein sequence ID" value="Pp3c15_14660V3.1"/>
    <property type="gene ID" value="Pp3c15_14660"/>
</dbReference>
<dbReference type="PANTHER" id="PTHR33704">
    <property type="entry name" value="PROTEIN HEAT INTOLERANT 4-RELATED"/>
    <property type="match status" value="1"/>
</dbReference>
<dbReference type="EnsemblPlants" id="Pp3c15_14660V3.6">
    <property type="protein sequence ID" value="Pp3c15_14660V3.6"/>
    <property type="gene ID" value="Pp3c15_14660"/>
</dbReference>
<dbReference type="OrthoDB" id="20554at2759"/>
<organism evidence="2">
    <name type="scientific">Physcomitrium patens</name>
    <name type="common">Spreading-leaved earth moss</name>
    <name type="synonym">Physcomitrella patens</name>
    <dbReference type="NCBI Taxonomy" id="3218"/>
    <lineage>
        <taxon>Eukaryota</taxon>
        <taxon>Viridiplantae</taxon>
        <taxon>Streptophyta</taxon>
        <taxon>Embryophyta</taxon>
        <taxon>Bryophyta</taxon>
        <taxon>Bryophytina</taxon>
        <taxon>Bryopsida</taxon>
        <taxon>Funariidae</taxon>
        <taxon>Funariales</taxon>
        <taxon>Funariaceae</taxon>
        <taxon>Physcomitrium</taxon>
    </lineage>
</organism>
<sequence>MPLPKSSMASTSKRRVSKVKAAPPPEETIEEYRPLGTLWKEAFPVGTEWDQYDKVYEIDWDFTNLENEFEEGGKLHGKRVYLFGCTEPQLVHFPENSRVIHIPAVVAVTSPFPPSDKIGIKSVQREEELIVPMKEMKMDWIPFIPPDVMDIRAVERVKTKIFTLKCTQRRAALKQLKQERIKKYEYCLPYIYSPLKEDETVDETVVNIMYPFEDESKPPVVCEYDWQFDEFDEFVDNLITEEELPAEEREKFMVFLKDLVGKEKKKVREAKLARKKALEDMSKDLIEGFQNMKFYKFYPAKSDKYPDISEMKSAFINRYYGKATEVL</sequence>
<dbReference type="PaxDb" id="3218-PP1S104_96V6.1"/>
<protein>
    <submittedName>
        <fullName evidence="2 3">Uncharacterized protein</fullName>
    </submittedName>
</protein>
<dbReference type="Proteomes" id="UP000006727">
    <property type="component" value="Chromosome 15"/>
</dbReference>
<dbReference type="FunCoup" id="A0A2K1JD81">
    <property type="interactions" value="1298"/>
</dbReference>
<feature type="region of interest" description="Disordered" evidence="1">
    <location>
        <begin position="1"/>
        <end position="27"/>
    </location>
</feature>
<proteinExistence type="predicted"/>
<evidence type="ECO:0000256" key="1">
    <source>
        <dbReference type="SAM" id="MobiDB-lite"/>
    </source>
</evidence>
<dbReference type="Gramene" id="Pp3c15_14660V3.4">
    <property type="protein sequence ID" value="Pp3c15_14660V3.4"/>
    <property type="gene ID" value="Pp3c15_14660"/>
</dbReference>
<keyword evidence="4" id="KW-1185">Reference proteome</keyword>
<dbReference type="AlphaFoldDB" id="A0A2K1JD81"/>
<evidence type="ECO:0000313" key="4">
    <source>
        <dbReference type="Proteomes" id="UP000006727"/>
    </source>
</evidence>
<accession>A0A2K1JD81</accession>
<dbReference type="GeneID" id="112292810"/>
<dbReference type="OMA" id="KFINRYY"/>
<dbReference type="InterPro" id="IPR039313">
    <property type="entry name" value="HIT4"/>
</dbReference>
<dbReference type="GO" id="GO:1900034">
    <property type="term" value="P:regulation of cellular response to heat"/>
    <property type="evidence" value="ECO:0007669"/>
    <property type="project" value="InterPro"/>
</dbReference>
<evidence type="ECO:0000313" key="3">
    <source>
        <dbReference type="EnsemblPlants" id="Pp3c15_14660V3.1"/>
    </source>
</evidence>
<reference evidence="2 4" key="2">
    <citation type="journal article" date="2018" name="Plant J.">
        <title>The Physcomitrella patens chromosome-scale assembly reveals moss genome structure and evolution.</title>
        <authorList>
            <person name="Lang D."/>
            <person name="Ullrich K.K."/>
            <person name="Murat F."/>
            <person name="Fuchs J."/>
            <person name="Jenkins J."/>
            <person name="Haas F.B."/>
            <person name="Piednoel M."/>
            <person name="Gundlach H."/>
            <person name="Van Bel M."/>
            <person name="Meyberg R."/>
            <person name="Vives C."/>
            <person name="Morata J."/>
            <person name="Symeonidi A."/>
            <person name="Hiss M."/>
            <person name="Muchero W."/>
            <person name="Kamisugi Y."/>
            <person name="Saleh O."/>
            <person name="Blanc G."/>
            <person name="Decker E.L."/>
            <person name="van Gessel N."/>
            <person name="Grimwood J."/>
            <person name="Hayes R.D."/>
            <person name="Graham S.W."/>
            <person name="Gunter L.E."/>
            <person name="McDaniel S.F."/>
            <person name="Hoernstein S.N.W."/>
            <person name="Larsson A."/>
            <person name="Li F.W."/>
            <person name="Perroud P.F."/>
            <person name="Phillips J."/>
            <person name="Ranjan P."/>
            <person name="Rokshar D.S."/>
            <person name="Rothfels C.J."/>
            <person name="Schneider L."/>
            <person name="Shu S."/>
            <person name="Stevenson D.W."/>
            <person name="Thummler F."/>
            <person name="Tillich M."/>
            <person name="Villarreal Aguilar J.C."/>
            <person name="Widiez T."/>
            <person name="Wong G.K."/>
            <person name="Wymore A."/>
            <person name="Zhang Y."/>
            <person name="Zimmer A.D."/>
            <person name="Quatrano R.S."/>
            <person name="Mayer K.F.X."/>
            <person name="Goodstein D."/>
            <person name="Casacuberta J.M."/>
            <person name="Vandepoele K."/>
            <person name="Reski R."/>
            <person name="Cuming A.C."/>
            <person name="Tuskan G.A."/>
            <person name="Maumus F."/>
            <person name="Salse J."/>
            <person name="Schmutz J."/>
            <person name="Rensing S.A."/>
        </authorList>
    </citation>
    <scope>NUCLEOTIDE SEQUENCE [LARGE SCALE GENOMIC DNA]</scope>
    <source>
        <strain evidence="3 4">cv. Gransden 2004</strain>
    </source>
</reference>